<evidence type="ECO:0000256" key="1">
    <source>
        <dbReference type="SAM" id="MobiDB-lite"/>
    </source>
</evidence>
<keyword evidence="3" id="KW-1185">Reference proteome</keyword>
<feature type="region of interest" description="Disordered" evidence="1">
    <location>
        <begin position="228"/>
        <end position="252"/>
    </location>
</feature>
<evidence type="ECO:0000313" key="2">
    <source>
        <dbReference type="EMBL" id="QDU38195.1"/>
    </source>
</evidence>
<feature type="compositionally biased region" description="Low complexity" evidence="1">
    <location>
        <begin position="19"/>
        <end position="30"/>
    </location>
</feature>
<name>A0A517Z6T6_9PLAN</name>
<feature type="region of interest" description="Disordered" evidence="1">
    <location>
        <begin position="94"/>
        <end position="164"/>
    </location>
</feature>
<gene>
    <name evidence="2" type="ORF">Mal4_25200</name>
</gene>
<dbReference type="EMBL" id="CP036275">
    <property type="protein sequence ID" value="QDU38195.1"/>
    <property type="molecule type" value="Genomic_DNA"/>
</dbReference>
<proteinExistence type="predicted"/>
<reference evidence="2 3" key="1">
    <citation type="submission" date="2019-02" db="EMBL/GenBank/DDBJ databases">
        <title>Deep-cultivation of Planctomycetes and their phenomic and genomic characterization uncovers novel biology.</title>
        <authorList>
            <person name="Wiegand S."/>
            <person name="Jogler M."/>
            <person name="Boedeker C."/>
            <person name="Pinto D."/>
            <person name="Vollmers J."/>
            <person name="Rivas-Marin E."/>
            <person name="Kohn T."/>
            <person name="Peeters S.H."/>
            <person name="Heuer A."/>
            <person name="Rast P."/>
            <person name="Oberbeckmann S."/>
            <person name="Bunk B."/>
            <person name="Jeske O."/>
            <person name="Meyerdierks A."/>
            <person name="Storesund J.E."/>
            <person name="Kallscheuer N."/>
            <person name="Luecker S."/>
            <person name="Lage O.M."/>
            <person name="Pohl T."/>
            <person name="Merkel B.J."/>
            <person name="Hornburger P."/>
            <person name="Mueller R.-W."/>
            <person name="Bruemmer F."/>
            <person name="Labrenz M."/>
            <person name="Spormann A.M."/>
            <person name="Op den Camp H."/>
            <person name="Overmann J."/>
            <person name="Amann R."/>
            <person name="Jetten M.S.M."/>
            <person name="Mascher T."/>
            <person name="Medema M.H."/>
            <person name="Devos D.P."/>
            <person name="Kaster A.-K."/>
            <person name="Ovreas L."/>
            <person name="Rohde M."/>
            <person name="Galperin M.Y."/>
            <person name="Jogler C."/>
        </authorList>
    </citation>
    <scope>NUCLEOTIDE SEQUENCE [LARGE SCALE GENOMIC DNA]</scope>
    <source>
        <strain evidence="2 3">Mal4</strain>
    </source>
</reference>
<dbReference type="KEGG" id="mri:Mal4_25200"/>
<evidence type="ECO:0000313" key="3">
    <source>
        <dbReference type="Proteomes" id="UP000320496"/>
    </source>
</evidence>
<sequence>MLSPQATHHRSGEDVLPTSDGASRPSSQRSSDQRPVRTFHELQCFPAGRDTPYSVAFRPSAAQRPSWCDAGTSPSLRWEGRCHPWICRVLSPQATHHGSGEDVPTTSGGASRPSSPQSSAYSRIEPRTSCNVSLPVVTHPTALGPNRQPPSAPRSAMLGPVPASDGKGDVTHGFVGCCRRRRRTMDLLRTFLRRAMVRHDRRHSEAATNGRREPFTSCNVSLPVVTHPTALRPDRQPPSAPRGAMLGPVPASVGKGDVTHGFVGCCRRRRRTMDLERTSPRRAVVRHDRLHHRAALTAGSNLARPAKFPSRS</sequence>
<organism evidence="2 3">
    <name type="scientific">Maioricimonas rarisocia</name>
    <dbReference type="NCBI Taxonomy" id="2528026"/>
    <lineage>
        <taxon>Bacteria</taxon>
        <taxon>Pseudomonadati</taxon>
        <taxon>Planctomycetota</taxon>
        <taxon>Planctomycetia</taxon>
        <taxon>Planctomycetales</taxon>
        <taxon>Planctomycetaceae</taxon>
        <taxon>Maioricimonas</taxon>
    </lineage>
</organism>
<feature type="compositionally biased region" description="Low complexity" evidence="1">
    <location>
        <begin position="107"/>
        <end position="123"/>
    </location>
</feature>
<feature type="region of interest" description="Disordered" evidence="1">
    <location>
        <begin position="1"/>
        <end position="37"/>
    </location>
</feature>
<dbReference type="Proteomes" id="UP000320496">
    <property type="component" value="Chromosome"/>
</dbReference>
<protein>
    <submittedName>
        <fullName evidence="2">Uncharacterized protein</fullName>
    </submittedName>
</protein>
<dbReference type="AlphaFoldDB" id="A0A517Z6T6"/>
<accession>A0A517Z6T6</accession>